<proteinExistence type="predicted"/>
<evidence type="ECO:0000256" key="1">
    <source>
        <dbReference type="SAM" id="Phobius"/>
    </source>
</evidence>
<sequence length="239" mass="25922">MLILFGLVLVMTVSFAVMAVAAVISPMFNKEKKTGNGLTRLGRFLVRVVLASLSFALLSYLSTKLPHTGNAAGDVVSASAKRDAAPSATSMGLTVNEFHDAFNAAIGRYKKEFKAADFEVDTTGVTGVFKYVFSQDLAMMGTLDKDDGNVDLVIINISPNEEEKEQLRTLIVLLAITEALNPDIPVEENKKMVMDVFHQSVVNFNSAESVERRVGDLKYSARTGDHTGMMFSVVKSSEG</sequence>
<protein>
    <submittedName>
        <fullName evidence="2">Uncharacterized protein</fullName>
    </submittedName>
</protein>
<dbReference type="RefSeq" id="WP_077572086.1">
    <property type="nucleotide sequence ID" value="NZ_MOBZ01000009.1"/>
</dbReference>
<keyword evidence="1" id="KW-1133">Transmembrane helix</keyword>
<keyword evidence="1" id="KW-0472">Membrane</keyword>
<name>A0A423P6Q6_PSEFL</name>
<evidence type="ECO:0000313" key="2">
    <source>
        <dbReference type="EMBL" id="ROO09942.1"/>
    </source>
</evidence>
<organism evidence="2 3">
    <name type="scientific">Pseudomonas fluorescens</name>
    <dbReference type="NCBI Taxonomy" id="294"/>
    <lineage>
        <taxon>Bacteria</taxon>
        <taxon>Pseudomonadati</taxon>
        <taxon>Pseudomonadota</taxon>
        <taxon>Gammaproteobacteria</taxon>
        <taxon>Pseudomonadales</taxon>
        <taxon>Pseudomonadaceae</taxon>
        <taxon>Pseudomonas</taxon>
    </lineage>
</organism>
<dbReference type="EMBL" id="MOBZ01000009">
    <property type="protein sequence ID" value="ROO09942.1"/>
    <property type="molecule type" value="Genomic_DNA"/>
</dbReference>
<evidence type="ECO:0000313" key="3">
    <source>
        <dbReference type="Proteomes" id="UP000283619"/>
    </source>
</evidence>
<accession>A0A423P6Q6</accession>
<gene>
    <name evidence="2" type="ORF">BK673_13660</name>
</gene>
<comment type="caution">
    <text evidence="2">The sequence shown here is derived from an EMBL/GenBank/DDBJ whole genome shotgun (WGS) entry which is preliminary data.</text>
</comment>
<reference evidence="2 3" key="1">
    <citation type="submission" date="2016-10" db="EMBL/GenBank/DDBJ databases">
        <title>Comparative genome analysis of multiple Pseudomonas spp. focuses on biocontrol and plant growth promoting traits.</title>
        <authorList>
            <person name="Tao X.-Y."/>
            <person name="Taylor C.G."/>
        </authorList>
    </citation>
    <scope>NUCLEOTIDE SEQUENCE [LARGE SCALE GENOMIC DNA]</scope>
    <source>
        <strain evidence="2 3">36G2</strain>
    </source>
</reference>
<feature type="transmembrane region" description="Helical" evidence="1">
    <location>
        <begin position="45"/>
        <end position="61"/>
    </location>
</feature>
<dbReference type="Proteomes" id="UP000283619">
    <property type="component" value="Unassembled WGS sequence"/>
</dbReference>
<keyword evidence="1" id="KW-0812">Transmembrane</keyword>
<dbReference type="AlphaFoldDB" id="A0A423P6Q6"/>